<evidence type="ECO:0000256" key="1">
    <source>
        <dbReference type="SAM" id="MobiDB-lite"/>
    </source>
</evidence>
<feature type="domain" description="Helicase-associated" evidence="2">
    <location>
        <begin position="632"/>
        <end position="698"/>
    </location>
</feature>
<keyword evidence="4" id="KW-1185">Reference proteome</keyword>
<organism evidence="3 4">
    <name type="scientific">Discostella pseudostelligera</name>
    <dbReference type="NCBI Taxonomy" id="259834"/>
    <lineage>
        <taxon>Eukaryota</taxon>
        <taxon>Sar</taxon>
        <taxon>Stramenopiles</taxon>
        <taxon>Ochrophyta</taxon>
        <taxon>Bacillariophyta</taxon>
        <taxon>Coscinodiscophyceae</taxon>
        <taxon>Thalassiosirophycidae</taxon>
        <taxon>Stephanodiscales</taxon>
        <taxon>Stephanodiscaceae</taxon>
        <taxon>Discostella</taxon>
    </lineage>
</organism>
<feature type="compositionally biased region" description="Polar residues" evidence="1">
    <location>
        <begin position="353"/>
        <end position="370"/>
    </location>
</feature>
<proteinExistence type="predicted"/>
<feature type="compositionally biased region" description="Low complexity" evidence="1">
    <location>
        <begin position="384"/>
        <end position="396"/>
    </location>
</feature>
<comment type="caution">
    <text evidence="3">The sequence shown here is derived from an EMBL/GenBank/DDBJ whole genome shotgun (WGS) entry which is preliminary data.</text>
</comment>
<evidence type="ECO:0000259" key="2">
    <source>
        <dbReference type="Pfam" id="PF03457"/>
    </source>
</evidence>
<accession>A0ABD3M4H5</accession>
<feature type="region of interest" description="Disordered" evidence="1">
    <location>
        <begin position="168"/>
        <end position="197"/>
    </location>
</feature>
<dbReference type="AlphaFoldDB" id="A0ABD3M4H5"/>
<feature type="region of interest" description="Disordered" evidence="1">
    <location>
        <begin position="337"/>
        <end position="432"/>
    </location>
</feature>
<dbReference type="Pfam" id="PF03457">
    <property type="entry name" value="HA"/>
    <property type="match status" value="5"/>
</dbReference>
<feature type="domain" description="Helicase-associated" evidence="2">
    <location>
        <begin position="708"/>
        <end position="773"/>
    </location>
</feature>
<dbReference type="InterPro" id="IPR005114">
    <property type="entry name" value="Helicase_assoc"/>
</dbReference>
<dbReference type="PANTHER" id="PTHR33418">
    <property type="entry name" value="HELICASE-ASSOCIATED"/>
    <property type="match status" value="1"/>
</dbReference>
<evidence type="ECO:0000313" key="4">
    <source>
        <dbReference type="Proteomes" id="UP001530293"/>
    </source>
</evidence>
<gene>
    <name evidence="3" type="ORF">ACHAWU_008316</name>
</gene>
<dbReference type="Proteomes" id="UP001530293">
    <property type="component" value="Unassembled WGS sequence"/>
</dbReference>
<feature type="compositionally biased region" description="Basic and acidic residues" evidence="1">
    <location>
        <begin position="33"/>
        <end position="44"/>
    </location>
</feature>
<feature type="region of interest" description="Disordered" evidence="1">
    <location>
        <begin position="25"/>
        <end position="44"/>
    </location>
</feature>
<feature type="compositionally biased region" description="Polar residues" evidence="1">
    <location>
        <begin position="300"/>
        <end position="311"/>
    </location>
</feature>
<dbReference type="Gene3D" id="6.10.140.530">
    <property type="match status" value="5"/>
</dbReference>
<evidence type="ECO:0000313" key="3">
    <source>
        <dbReference type="EMBL" id="KAL3758562.1"/>
    </source>
</evidence>
<dbReference type="EMBL" id="JALLBG020000228">
    <property type="protein sequence ID" value="KAL3758562.1"/>
    <property type="molecule type" value="Genomic_DNA"/>
</dbReference>
<feature type="domain" description="Helicase-associated" evidence="2">
    <location>
        <begin position="781"/>
        <end position="857"/>
    </location>
</feature>
<feature type="compositionally biased region" description="Low complexity" evidence="1">
    <location>
        <begin position="415"/>
        <end position="430"/>
    </location>
</feature>
<name>A0ABD3M4H5_9STRA</name>
<feature type="region of interest" description="Disordered" evidence="1">
    <location>
        <begin position="276"/>
        <end position="322"/>
    </location>
</feature>
<reference evidence="3 4" key="1">
    <citation type="submission" date="2024-10" db="EMBL/GenBank/DDBJ databases">
        <title>Updated reference genomes for cyclostephanoid diatoms.</title>
        <authorList>
            <person name="Roberts W.R."/>
            <person name="Alverson A.J."/>
        </authorList>
    </citation>
    <scope>NUCLEOTIDE SEQUENCE [LARGE SCALE GENOMIC DNA]</scope>
    <source>
        <strain evidence="3 4">AJA232-27</strain>
    </source>
</reference>
<dbReference type="PANTHER" id="PTHR33418:SF1">
    <property type="entry name" value="HELICASE-ASSOCIATED DOMAIN-CONTAINING PROTEIN"/>
    <property type="match status" value="1"/>
</dbReference>
<protein>
    <recommendedName>
        <fullName evidence="2">Helicase-associated domain-containing protein</fullName>
    </recommendedName>
</protein>
<sequence length="866" mass="98788">MSQQKYRLPVQGVKKEEDSVEAWDDVESMFHPPQHDFRKGSIDGDDRMSDKVYEGEHNTDVKLGASFEAGYENVRQAYHRLIDAAVETHSTGAKINDALVDDQDAFSIKFSLSQEYKDDASFAEYCAMEPCQTMSSFQDHSLFPSPLPLHGTDTFDFGENGSPLPMLQLSTTPSPPRGTNKLDSTTSDLTDDMKLSPHDPITIGNHYNKLHPRKYHMDLVQSNSSDDFSPPREKYHSLTTPIPAVRPVQHQSPGQTIYNIASTSVDSPQSPYHPIPWREASRRHPPKTAGPSAVGRGVSPSESQEVINTTPEFYPPRGYMRGQNRSVHETTITVTDNRNGTHCSVSVDPITPSPSQIRQAVSDESVSPTLAPTVHHPPRHSVAPTSSGGWTSTPPSVQSHQAPWNGQHLPPALPSSGPVYHHTSSSSSPYHHLKHGALEERKITDPNHLGEEAHWRKHQHLLHQFLLHFGHCNVPPGYGVGTHYEGLYQWCINQRTEYQKMCRGKVSGEKSSMTPERVRILTGMGFVWGHSLSTFRQSAVTSISCGNDTNAASSTYSSWDRWMELLSDYKKQYGDVDVPLKYEPNLSLGTFVQRQRTEYRKMQNGKPSSLTPERVDELNRLGFTWTVRDNQSSWEDRYNELKEFKKMSGHCNVPKVYTKNPSLGYWVNEQRFQYRRKMKGQSSYMTDEKVQALNELEFKWSLREANGSWENWIKELRKYKDKHGDIDVPLKYVHNQGLGAFVNRQRTEYRKLQQGLQTSLTKERIQSLNDLGFKWAIRVSRTPWESRLDELKRFKDEHGHCNVPSTYPKNQPLAYWVFKQRGQYRIYMDRGPVVSGESAQICHMTPERIAKLDALGFEWNPPRRIK</sequence>
<feature type="domain" description="Helicase-associated" evidence="2">
    <location>
        <begin position="452"/>
        <end position="526"/>
    </location>
</feature>
<feature type="domain" description="Helicase-associated" evidence="2">
    <location>
        <begin position="558"/>
        <end position="623"/>
    </location>
</feature>